<name>A0ABM7P325_9BACT</name>
<keyword evidence="1" id="KW-0812">Transmembrane</keyword>
<dbReference type="Proteomes" id="UP001053296">
    <property type="component" value="Chromosome"/>
</dbReference>
<proteinExistence type="predicted"/>
<organism evidence="2 3">
    <name type="scientific">Pseudodesulfovibrio sediminis</name>
    <dbReference type="NCBI Taxonomy" id="2810563"/>
    <lineage>
        <taxon>Bacteria</taxon>
        <taxon>Pseudomonadati</taxon>
        <taxon>Thermodesulfobacteriota</taxon>
        <taxon>Desulfovibrionia</taxon>
        <taxon>Desulfovibrionales</taxon>
        <taxon>Desulfovibrionaceae</taxon>
    </lineage>
</organism>
<feature type="transmembrane region" description="Helical" evidence="1">
    <location>
        <begin position="46"/>
        <end position="71"/>
    </location>
</feature>
<dbReference type="EMBL" id="AP024485">
    <property type="protein sequence ID" value="BCS87179.1"/>
    <property type="molecule type" value="Genomic_DNA"/>
</dbReference>
<reference evidence="2" key="1">
    <citation type="journal article" date="2022" name="Arch. Microbiol.">
        <title>Pseudodesulfovibrio sediminis sp. nov., a mesophilic and neutrophilic sulfate-reducing bacterium isolated from sediment of a brackish lake.</title>
        <authorList>
            <person name="Takahashi A."/>
            <person name="Kojima H."/>
            <person name="Watanabe M."/>
            <person name="Fukui M."/>
        </authorList>
    </citation>
    <scope>NUCLEOTIDE SEQUENCE</scope>
    <source>
        <strain evidence="2">SF6</strain>
    </source>
</reference>
<dbReference type="RefSeq" id="WP_229593150.1">
    <property type="nucleotide sequence ID" value="NZ_AP024485.1"/>
</dbReference>
<keyword evidence="3" id="KW-1185">Reference proteome</keyword>
<keyword evidence="1" id="KW-1133">Transmembrane helix</keyword>
<evidence type="ECO:0000256" key="1">
    <source>
        <dbReference type="SAM" id="Phobius"/>
    </source>
</evidence>
<evidence type="ECO:0000313" key="3">
    <source>
        <dbReference type="Proteomes" id="UP001053296"/>
    </source>
</evidence>
<evidence type="ECO:0008006" key="4">
    <source>
        <dbReference type="Google" id="ProtNLM"/>
    </source>
</evidence>
<keyword evidence="1" id="KW-0472">Membrane</keyword>
<accession>A0ABM7P325</accession>
<sequence>MRYIKFLFLLVLLVFSVMFFTQNNDTLSQGLSLVLDIPSVVTLHSVLLPFGVLLSFAFVAGALLTLLYFAVDKFRTMSTMREYRTRMSSLEQELNSLRNMPITEEQSYSEVKEEENA</sequence>
<gene>
    <name evidence="2" type="ORF">PSDVSF_04210</name>
</gene>
<evidence type="ECO:0000313" key="2">
    <source>
        <dbReference type="EMBL" id="BCS87179.1"/>
    </source>
</evidence>
<protein>
    <recommendedName>
        <fullName evidence="4">Lipopolysaccharide assembly protein A domain-containing protein</fullName>
    </recommendedName>
</protein>